<gene>
    <name evidence="2" type="ORF">MNBD_GAMMA11-2128</name>
</gene>
<feature type="transmembrane region" description="Helical" evidence="1">
    <location>
        <begin position="176"/>
        <end position="198"/>
    </location>
</feature>
<dbReference type="InterPro" id="IPR045584">
    <property type="entry name" value="Pilin-like"/>
</dbReference>
<proteinExistence type="predicted"/>
<dbReference type="GO" id="GO:0007155">
    <property type="term" value="P:cell adhesion"/>
    <property type="evidence" value="ECO:0007669"/>
    <property type="project" value="InterPro"/>
</dbReference>
<dbReference type="SUPFAM" id="SSF54523">
    <property type="entry name" value="Pili subunits"/>
    <property type="match status" value="1"/>
</dbReference>
<dbReference type="InterPro" id="IPR001082">
    <property type="entry name" value="Pilin"/>
</dbReference>
<protein>
    <submittedName>
        <fullName evidence="2">Uncharacterized protein</fullName>
    </submittedName>
</protein>
<evidence type="ECO:0000313" key="2">
    <source>
        <dbReference type="EMBL" id="VAW65134.1"/>
    </source>
</evidence>
<accession>A0A3B0Y963</accession>
<keyword evidence="1" id="KW-0812">Transmembrane</keyword>
<keyword evidence="1" id="KW-0472">Membrane</keyword>
<organism evidence="2">
    <name type="scientific">hydrothermal vent metagenome</name>
    <dbReference type="NCBI Taxonomy" id="652676"/>
    <lineage>
        <taxon>unclassified sequences</taxon>
        <taxon>metagenomes</taxon>
        <taxon>ecological metagenomes</taxon>
    </lineage>
</organism>
<dbReference type="AlphaFoldDB" id="A0A3B0Y963"/>
<reference evidence="2" key="1">
    <citation type="submission" date="2018-06" db="EMBL/GenBank/DDBJ databases">
        <authorList>
            <person name="Zhirakovskaya E."/>
        </authorList>
    </citation>
    <scope>NUCLEOTIDE SEQUENCE</scope>
</reference>
<dbReference type="Gene3D" id="3.30.700.10">
    <property type="entry name" value="Glycoprotein, Type 4 Pilin"/>
    <property type="match status" value="1"/>
</dbReference>
<evidence type="ECO:0000256" key="1">
    <source>
        <dbReference type="SAM" id="Phobius"/>
    </source>
</evidence>
<sequence length="317" mass="35734">MQNNHYSVIISKNSEASEEAIKQLAELFKIATEKARKILQQEHFTVKKQIDKKMAEKLYKAITTTGINCRIEEITDEEDSELPSIEEIDRPGNVKPLLDITQAEITPQYKEQLNLSLVAGPVEKASSDTDEDKAIEDIDPEKFCPNCGTIRASADSNCVHCEYDPLKIRKDNIRSIIIKSLLGLLVLGIAGFLGLPYYQQYSQQQRVKDDLKLAFDTRNTITEFILRTNFWPNQNIDAELPKQLSNRSIASITVSENATITVIFKTQATNGPASDGSAQTLIFRAKILNGNIVWNCLKGSLEKKYRPGICRRRVVEE</sequence>
<dbReference type="GO" id="GO:0009289">
    <property type="term" value="C:pilus"/>
    <property type="evidence" value="ECO:0007669"/>
    <property type="project" value="InterPro"/>
</dbReference>
<dbReference type="EMBL" id="UOFG01000244">
    <property type="protein sequence ID" value="VAW65134.1"/>
    <property type="molecule type" value="Genomic_DNA"/>
</dbReference>
<dbReference type="Pfam" id="PF00114">
    <property type="entry name" value="Pilin"/>
    <property type="match status" value="1"/>
</dbReference>
<name>A0A3B0Y963_9ZZZZ</name>
<keyword evidence="1" id="KW-1133">Transmembrane helix</keyword>